<dbReference type="Proteomes" id="UP000002949">
    <property type="component" value="Unassembled WGS sequence"/>
</dbReference>
<organism evidence="1 2">
    <name type="scientific">Mesorhizobium amorphae CCNWGS0123</name>
    <dbReference type="NCBI Taxonomy" id="1082933"/>
    <lineage>
        <taxon>Bacteria</taxon>
        <taxon>Pseudomonadati</taxon>
        <taxon>Pseudomonadota</taxon>
        <taxon>Alphaproteobacteria</taxon>
        <taxon>Hyphomicrobiales</taxon>
        <taxon>Phyllobacteriaceae</taxon>
        <taxon>Mesorhizobium</taxon>
    </lineage>
</organism>
<dbReference type="RefSeq" id="WP_006205141.1">
    <property type="nucleotide sequence ID" value="NZ_AGSN01000185.1"/>
</dbReference>
<name>G6YHC4_9HYPH</name>
<dbReference type="KEGG" id="mamo:A6B35_20040"/>
<dbReference type="EMBL" id="AGSN01000185">
    <property type="protein sequence ID" value="EHH07816.1"/>
    <property type="molecule type" value="Genomic_DNA"/>
</dbReference>
<sequence length="83" mass="9174">MVIGVYVEHSLQRPSEGQWFSERLQCSVPNSEQQVNCQKLNDQQNGRAPKGIALPILANILIGLECFYAEPCRDAKANRGSAS</sequence>
<accession>G6YHC4</accession>
<evidence type="ECO:0000313" key="1">
    <source>
        <dbReference type="EMBL" id="EHH07816.1"/>
    </source>
</evidence>
<protein>
    <submittedName>
        <fullName evidence="1">Uncharacterized protein</fullName>
    </submittedName>
</protein>
<proteinExistence type="predicted"/>
<reference evidence="1 2" key="1">
    <citation type="journal article" date="2012" name="J. Bacteriol.">
        <title>Draft Genome Sequence of Plant Growth-Promoting Rhizobium Mesorhizobium amorphae, Isolated from Zinc-Lead Mine Tailings.</title>
        <authorList>
            <person name="Hao X."/>
            <person name="Lin Y."/>
            <person name="Johnstone L."/>
            <person name="Baltrus D.A."/>
            <person name="Miller S.J."/>
            <person name="Wei G."/>
            <person name="Rensing C."/>
        </authorList>
    </citation>
    <scope>NUCLEOTIDE SEQUENCE [LARGE SCALE GENOMIC DNA]</scope>
    <source>
        <strain evidence="1 2">CCNWGS0123</strain>
    </source>
</reference>
<keyword evidence="2" id="KW-1185">Reference proteome</keyword>
<gene>
    <name evidence="1" type="ORF">MEA186_26956</name>
</gene>
<evidence type="ECO:0000313" key="2">
    <source>
        <dbReference type="Proteomes" id="UP000002949"/>
    </source>
</evidence>
<dbReference type="AlphaFoldDB" id="G6YHC4"/>
<dbReference type="PATRIC" id="fig|1082933.3.peg.5236"/>